<dbReference type="EMBL" id="MPDK01000020">
    <property type="protein sequence ID" value="PWI57031.1"/>
    <property type="molecule type" value="Genomic_DNA"/>
</dbReference>
<evidence type="ECO:0000256" key="10">
    <source>
        <dbReference type="ARBA" id="ARBA00054727"/>
    </source>
</evidence>
<evidence type="ECO:0000256" key="12">
    <source>
        <dbReference type="ARBA" id="ARBA00066453"/>
    </source>
</evidence>
<organism evidence="16 17">
    <name type="scientific">Sulfoacidibacillus thermotolerans</name>
    <name type="common">Acidibacillus sulfuroxidans</name>
    <dbReference type="NCBI Taxonomy" id="1765684"/>
    <lineage>
        <taxon>Bacteria</taxon>
        <taxon>Bacillati</taxon>
        <taxon>Bacillota</taxon>
        <taxon>Bacilli</taxon>
        <taxon>Bacillales</taxon>
        <taxon>Alicyclobacillaceae</taxon>
        <taxon>Sulfoacidibacillus</taxon>
    </lineage>
</organism>
<dbReference type="InterPro" id="IPR023753">
    <property type="entry name" value="FAD/NAD-binding_dom"/>
</dbReference>
<evidence type="ECO:0000256" key="4">
    <source>
        <dbReference type="ARBA" id="ARBA00022719"/>
    </source>
</evidence>
<comment type="similarity">
    <text evidence="11">Belongs to the SQRD family.</text>
</comment>
<dbReference type="EC" id="1.8.5.4" evidence="12"/>
<keyword evidence="3" id="KW-0285">Flavoprotein</keyword>
<dbReference type="GO" id="GO:0000166">
    <property type="term" value="F:nucleotide binding"/>
    <property type="evidence" value="ECO:0007669"/>
    <property type="project" value="UniProtKB-KW"/>
</dbReference>
<dbReference type="Proteomes" id="UP000245380">
    <property type="component" value="Unassembled WGS sequence"/>
</dbReference>
<comment type="catalytic activity">
    <reaction evidence="9">
        <text>n a quinone + n hydrogen sulfide + n H(+) = polysulfur(n-2) + n a quinol</text>
        <dbReference type="Rhea" id="RHEA:30239"/>
        <dbReference type="Rhea" id="RHEA-COMP:19475"/>
        <dbReference type="ChEBI" id="CHEBI:15378"/>
        <dbReference type="ChEBI" id="CHEBI:17909"/>
        <dbReference type="ChEBI" id="CHEBI:24646"/>
        <dbReference type="ChEBI" id="CHEBI:29919"/>
        <dbReference type="ChEBI" id="CHEBI:132124"/>
        <dbReference type="EC" id="1.8.5.4"/>
    </reaction>
</comment>
<evidence type="ECO:0000256" key="6">
    <source>
        <dbReference type="ARBA" id="ARBA00022827"/>
    </source>
</evidence>
<evidence type="ECO:0000256" key="5">
    <source>
        <dbReference type="ARBA" id="ARBA00022741"/>
    </source>
</evidence>
<keyword evidence="6" id="KW-0274">FAD</keyword>
<evidence type="ECO:0000259" key="15">
    <source>
        <dbReference type="Pfam" id="PF07992"/>
    </source>
</evidence>
<dbReference type="InterPro" id="IPR036188">
    <property type="entry name" value="FAD/NAD-bd_sf"/>
</dbReference>
<dbReference type="GO" id="GO:0070224">
    <property type="term" value="F:sulfide:quinone oxidoreductase activity"/>
    <property type="evidence" value="ECO:0007669"/>
    <property type="project" value="UniProtKB-EC"/>
</dbReference>
<evidence type="ECO:0000256" key="14">
    <source>
        <dbReference type="ARBA" id="ARBA00081101"/>
    </source>
</evidence>
<evidence type="ECO:0000256" key="11">
    <source>
        <dbReference type="ARBA" id="ARBA00060891"/>
    </source>
</evidence>
<name>A0A2U3D6Z1_SULT2</name>
<evidence type="ECO:0000256" key="2">
    <source>
        <dbReference type="ARBA" id="ARBA00004170"/>
    </source>
</evidence>
<sequence length="401" mass="43698">MAKIIVVGASFAGLTAAFDLRRELGKEHEVVVISKGSHFVFIPSMPWVVLGTRTAEQVSFPLAPALAKQGIEFIQDAVTKIDPTQNLVYTQSTQFHYDYLFLGTGPALDFSAVEGLGPHGGFTHSVCNLEHSLSAQSAFKEFLKNPGPLVIGATQGASCFGAGYEFLLNIESFLRKNGLRDKVKISWVTPEPFLGHFGLGGVGDSENMVKKMFKELKIDGYANHAVKKIEKDKVILDDGTELPFAYSMMIPPFKGIDAVFNTPGLGNANGFIPVTSQYRHPNFANIFAGGVNVALAPKDPTPIPTGVPKTGYMAEHMAKTAVKNIIADIEGTLTHDFDPYDMKALCILDSGDAGIYMIADPVFPPQKNYTLQYGSWVHGAKIAFEKYFIWKMKNGLTNLPI</sequence>
<dbReference type="FunFam" id="3.50.50.100:FF:000017">
    <property type="entry name" value="Sulfide-quinone reductase"/>
    <property type="match status" value="1"/>
</dbReference>
<dbReference type="Pfam" id="PF07992">
    <property type="entry name" value="Pyr_redox_2"/>
    <property type="match status" value="1"/>
</dbReference>
<dbReference type="OrthoDB" id="9805710at2"/>
<dbReference type="PANTHER" id="PTHR43755:SF1">
    <property type="entry name" value="FAD-DEPENDENT PYRIDINE NUCLEOTIDE-DISULPHIDE OXIDOREDUCTASE"/>
    <property type="match status" value="1"/>
</dbReference>
<proteinExistence type="inferred from homology"/>
<evidence type="ECO:0000256" key="7">
    <source>
        <dbReference type="ARBA" id="ARBA00023002"/>
    </source>
</evidence>
<evidence type="ECO:0000256" key="3">
    <source>
        <dbReference type="ARBA" id="ARBA00022630"/>
    </source>
</evidence>
<keyword evidence="4" id="KW-0874">Quinone</keyword>
<dbReference type="InterPro" id="IPR052541">
    <property type="entry name" value="SQRD"/>
</dbReference>
<comment type="caution">
    <text evidence="16">The sequence shown here is derived from an EMBL/GenBank/DDBJ whole genome shotgun (WGS) entry which is preliminary data.</text>
</comment>
<comment type="subcellular location">
    <subcellularLocation>
        <location evidence="2">Membrane</location>
        <topology evidence="2">Peripheral membrane protein</topology>
    </subcellularLocation>
</comment>
<reference evidence="16 17" key="1">
    <citation type="submission" date="2016-11" db="EMBL/GenBank/DDBJ databases">
        <title>Comparative genomics of Acidibacillus ferroxidans species.</title>
        <authorList>
            <person name="Oliveira G."/>
            <person name="Nunes G."/>
            <person name="Oliveira R."/>
            <person name="Araujo F."/>
            <person name="Salim A."/>
            <person name="Scholte L."/>
            <person name="Morais D."/>
            <person name="Nancucheo I."/>
            <person name="Johnson D.B."/>
            <person name="Grail B."/>
            <person name="Bittencourt J."/>
            <person name="Valadares R."/>
        </authorList>
    </citation>
    <scope>NUCLEOTIDE SEQUENCE [LARGE SCALE GENOMIC DNA]</scope>
    <source>
        <strain evidence="16 17">Y002</strain>
    </source>
</reference>
<keyword evidence="8" id="KW-0472">Membrane</keyword>
<dbReference type="Gene3D" id="3.50.50.100">
    <property type="match status" value="1"/>
</dbReference>
<keyword evidence="5" id="KW-0547">Nucleotide-binding</keyword>
<dbReference type="RefSeq" id="WP_109431200.1">
    <property type="nucleotide sequence ID" value="NZ_MPDK01000020.1"/>
</dbReference>
<keyword evidence="17" id="KW-1185">Reference proteome</keyword>
<dbReference type="GO" id="GO:0048038">
    <property type="term" value="F:quinone binding"/>
    <property type="evidence" value="ECO:0007669"/>
    <property type="project" value="UniProtKB-KW"/>
</dbReference>
<accession>A0A2U3D6Z1</accession>
<dbReference type="PANTHER" id="PTHR43755">
    <property type="match status" value="1"/>
</dbReference>
<evidence type="ECO:0000313" key="17">
    <source>
        <dbReference type="Proteomes" id="UP000245380"/>
    </source>
</evidence>
<comment type="cofactor">
    <cofactor evidence="1">
        <name>FAD</name>
        <dbReference type="ChEBI" id="CHEBI:57692"/>
    </cofactor>
</comment>
<feature type="domain" description="FAD/NAD(P)-binding" evidence="15">
    <location>
        <begin position="3"/>
        <end position="134"/>
    </location>
</feature>
<keyword evidence="7" id="KW-0560">Oxidoreductase</keyword>
<dbReference type="GO" id="GO:0016020">
    <property type="term" value="C:membrane"/>
    <property type="evidence" value="ECO:0007669"/>
    <property type="project" value="UniProtKB-SubCell"/>
</dbReference>
<evidence type="ECO:0000256" key="9">
    <source>
        <dbReference type="ARBA" id="ARBA00050821"/>
    </source>
</evidence>
<evidence type="ECO:0000256" key="8">
    <source>
        <dbReference type="ARBA" id="ARBA00023136"/>
    </source>
</evidence>
<protein>
    <recommendedName>
        <fullName evidence="13">Sulfide-quinone reductase</fullName>
        <ecNumber evidence="12">1.8.5.4</ecNumber>
    </recommendedName>
    <alternativeName>
        <fullName evidence="14">Sulfide:quinone oxidoreductase</fullName>
    </alternativeName>
</protein>
<dbReference type="AlphaFoldDB" id="A0A2U3D6Z1"/>
<comment type="function">
    <text evidence="10">Catalyzes the oxidation of hydrogen sulfide, with the help of a quinone. Consecutive reaction cycles lead to the accumulation of a polysulfide product on the active site Cys residues; these products are released when they exceed a critical length, typically as cyclooctasulfur.</text>
</comment>
<evidence type="ECO:0000256" key="13">
    <source>
        <dbReference type="ARBA" id="ARBA00071264"/>
    </source>
</evidence>
<dbReference type="SUPFAM" id="SSF51905">
    <property type="entry name" value="FAD/NAD(P)-binding domain"/>
    <property type="match status" value="2"/>
</dbReference>
<gene>
    <name evidence="16" type="ORF">BM613_10745</name>
</gene>
<evidence type="ECO:0000256" key="1">
    <source>
        <dbReference type="ARBA" id="ARBA00001974"/>
    </source>
</evidence>
<evidence type="ECO:0000313" key="16">
    <source>
        <dbReference type="EMBL" id="PWI57031.1"/>
    </source>
</evidence>